<keyword evidence="1" id="KW-0812">Transmembrane</keyword>
<keyword evidence="1" id="KW-1133">Transmembrane helix</keyword>
<gene>
    <name evidence="2" type="ORF">HAT86_03010</name>
</gene>
<proteinExistence type="predicted"/>
<evidence type="ECO:0000313" key="2">
    <source>
        <dbReference type="EMBL" id="NHQ73436.1"/>
    </source>
</evidence>
<keyword evidence="1" id="KW-0472">Membrane</keyword>
<accession>A0A967BCL0</accession>
<protein>
    <submittedName>
        <fullName evidence="2">Uncharacterized protein</fullName>
    </submittedName>
</protein>
<reference evidence="2" key="1">
    <citation type="submission" date="2020-03" db="EMBL/GenBank/DDBJ databases">
        <title>Roseovarius gahaiensis sp. nov., isolated from Gahai Saline Lake, China.</title>
        <authorList>
            <person name="Sun X."/>
        </authorList>
    </citation>
    <scope>NUCLEOTIDE SEQUENCE</scope>
    <source>
        <strain evidence="2">GH877</strain>
    </source>
</reference>
<feature type="transmembrane region" description="Helical" evidence="1">
    <location>
        <begin position="59"/>
        <end position="80"/>
    </location>
</feature>
<evidence type="ECO:0000313" key="3">
    <source>
        <dbReference type="Proteomes" id="UP000639775"/>
    </source>
</evidence>
<name>A0A967BCL0_9RHOB</name>
<dbReference type="EMBL" id="JAAORB010000003">
    <property type="protein sequence ID" value="NHQ73436.1"/>
    <property type="molecule type" value="Genomic_DNA"/>
</dbReference>
<organism evidence="2 3">
    <name type="scientific">Roseovarius gahaiensis</name>
    <dbReference type="NCBI Taxonomy" id="2716691"/>
    <lineage>
        <taxon>Bacteria</taxon>
        <taxon>Pseudomonadati</taxon>
        <taxon>Pseudomonadota</taxon>
        <taxon>Alphaproteobacteria</taxon>
        <taxon>Rhodobacterales</taxon>
        <taxon>Roseobacteraceae</taxon>
        <taxon>Roseovarius</taxon>
    </lineage>
</organism>
<evidence type="ECO:0000256" key="1">
    <source>
        <dbReference type="SAM" id="Phobius"/>
    </source>
</evidence>
<dbReference type="RefSeq" id="WP_167193256.1">
    <property type="nucleotide sequence ID" value="NZ_JAAORB010000003.1"/>
</dbReference>
<dbReference type="Proteomes" id="UP000639775">
    <property type="component" value="Unassembled WGS sequence"/>
</dbReference>
<sequence>MVALPDIADLQNSTAVERQARRALRGQATTKRAVYMAVGSACLMAAVGVWGFQPGAGDAAMQLIKLLVSAVLLITGMIFVSGLRDRAGPPELHVDPLNRQVRVVEFDGAGRARIAAAHDFDGLSDLDLQGGVLTAHDRKGKKLFDVRVNNPDVVEALRAAL</sequence>
<keyword evidence="3" id="KW-1185">Reference proteome</keyword>
<dbReference type="AlphaFoldDB" id="A0A967BCL0"/>
<comment type="caution">
    <text evidence="2">The sequence shown here is derived from an EMBL/GenBank/DDBJ whole genome shotgun (WGS) entry which is preliminary data.</text>
</comment>
<feature type="transmembrane region" description="Helical" evidence="1">
    <location>
        <begin position="33"/>
        <end position="53"/>
    </location>
</feature>